<gene>
    <name evidence="3" type="ORF">HT585_00675</name>
</gene>
<feature type="signal peptide" evidence="1">
    <location>
        <begin position="1"/>
        <end position="21"/>
    </location>
</feature>
<dbReference type="Gene3D" id="2.30.30.40">
    <property type="entry name" value="SH3 Domains"/>
    <property type="match status" value="1"/>
</dbReference>
<reference evidence="3 4" key="1">
    <citation type="submission" date="2020-06" db="EMBL/GenBank/DDBJ databases">
        <authorList>
            <person name="Grouzdev D.S."/>
        </authorList>
    </citation>
    <scope>NUCLEOTIDE SEQUENCE [LARGE SCALE GENOMIC DNA]</scope>
    <source>
        <strain evidence="3 4">HO-A22</strain>
    </source>
</reference>
<proteinExistence type="predicted"/>
<keyword evidence="1" id="KW-0732">Signal</keyword>
<comment type="caution">
    <text evidence="3">The sequence shown here is derived from an EMBL/GenBank/DDBJ whole genome shotgun (WGS) entry which is preliminary data.</text>
</comment>
<evidence type="ECO:0000313" key="4">
    <source>
        <dbReference type="Proteomes" id="UP000520198"/>
    </source>
</evidence>
<feature type="domain" description="SH3b" evidence="2">
    <location>
        <begin position="40"/>
        <end position="92"/>
    </location>
</feature>
<dbReference type="InterPro" id="IPR003646">
    <property type="entry name" value="SH3-like_bac-type"/>
</dbReference>
<dbReference type="AlphaFoldDB" id="A0A7Y6UKR0"/>
<evidence type="ECO:0000259" key="2">
    <source>
        <dbReference type="Pfam" id="PF08239"/>
    </source>
</evidence>
<evidence type="ECO:0000256" key="1">
    <source>
        <dbReference type="SAM" id="SignalP"/>
    </source>
</evidence>
<name>A0A7Y6UKR0_9HYPH</name>
<organism evidence="3 4">
    <name type="scientific">Ensifer oleiphilus</name>
    <dbReference type="NCBI Taxonomy" id="2742698"/>
    <lineage>
        <taxon>Bacteria</taxon>
        <taxon>Pseudomonadati</taxon>
        <taxon>Pseudomonadota</taxon>
        <taxon>Alphaproteobacteria</taxon>
        <taxon>Hyphomicrobiales</taxon>
        <taxon>Rhizobiaceae</taxon>
        <taxon>Sinorhizobium/Ensifer group</taxon>
        <taxon>Ensifer</taxon>
    </lineage>
</organism>
<sequence length="113" mass="11890">MRVRAVRFGIVLSAFSLTAMAPAGGQDVACVVADPTGTPLNVRTEPNGRVVMTLNNGSKVRRVGDRRHQGKGWALVASDGGALGWVFAAYLDCVPVDGDELKSAPMRPRPSGN</sequence>
<dbReference type="EMBL" id="JABWDU010000001">
    <property type="protein sequence ID" value="NVD37352.1"/>
    <property type="molecule type" value="Genomic_DNA"/>
</dbReference>
<feature type="chain" id="PRO_5030738611" evidence="1">
    <location>
        <begin position="22"/>
        <end position="113"/>
    </location>
</feature>
<accession>A0A7Y6UKR0</accession>
<dbReference type="RefSeq" id="WP_176351172.1">
    <property type="nucleotide sequence ID" value="NZ_JABWDU010000001.1"/>
</dbReference>
<keyword evidence="4" id="KW-1185">Reference proteome</keyword>
<protein>
    <submittedName>
        <fullName evidence="3">SH3 domain-containing protein</fullName>
    </submittedName>
</protein>
<evidence type="ECO:0000313" key="3">
    <source>
        <dbReference type="EMBL" id="NVD37352.1"/>
    </source>
</evidence>
<dbReference type="Pfam" id="PF08239">
    <property type="entry name" value="SH3_3"/>
    <property type="match status" value="1"/>
</dbReference>
<dbReference type="Proteomes" id="UP000520198">
    <property type="component" value="Unassembled WGS sequence"/>
</dbReference>